<keyword evidence="1" id="KW-0732">Signal</keyword>
<reference evidence="2 3" key="1">
    <citation type="submission" date="2014-07" db="EMBL/GenBank/DDBJ databases">
        <title>Draft genome sequence of Thalassospira xiamenensis IB13.</title>
        <authorList>
            <person name="Lai Q."/>
            <person name="Shao Z."/>
        </authorList>
    </citation>
    <scope>NUCLEOTIDE SEQUENCE [LARGE SCALE GENOMIC DNA]</scope>
    <source>
        <strain evidence="2 3">IB13</strain>
    </source>
</reference>
<sequence length="293" mass="32441">MILKHTIPKTTQKLGHLFAATLFSAAAFFGLSQQSANAATAKIDSCYQLVMLGDINPPVPTRDLYVLVDQTMELPEKLQEETYQKIIDFLSPGDTIQIIGFSANAAGFYTEVILKGVIDTRLIDDVRYSVSKKILRQLDQCYETQDTQVRQYAGRALIHAFSKATTELPKTEIVSNLSVVAKDIIAKSETPEKYVLIVSDMMENSDLLSLYGTGKLEALNVDQEISKLSRKLAFENMDKAKVYVIGGGYLANGKYRSSLALKALENFWASYFEHSNAELKQFGTPSLLSGIGN</sequence>
<evidence type="ECO:0008006" key="4">
    <source>
        <dbReference type="Google" id="ProtNLM"/>
    </source>
</evidence>
<feature type="signal peptide" evidence="1">
    <location>
        <begin position="1"/>
        <end position="38"/>
    </location>
</feature>
<gene>
    <name evidence="2" type="ORF">TH44_04680</name>
</gene>
<dbReference type="AlphaFoldDB" id="A0A367XJ75"/>
<protein>
    <recommendedName>
        <fullName evidence="4">VWFA domain-containing protein</fullName>
    </recommendedName>
</protein>
<evidence type="ECO:0000313" key="3">
    <source>
        <dbReference type="Proteomes" id="UP000252266"/>
    </source>
</evidence>
<dbReference type="EMBL" id="JPWJ01000001">
    <property type="protein sequence ID" value="RCK53479.1"/>
    <property type="molecule type" value="Genomic_DNA"/>
</dbReference>
<evidence type="ECO:0000313" key="2">
    <source>
        <dbReference type="EMBL" id="RCK53479.1"/>
    </source>
</evidence>
<accession>A0A367XJ75</accession>
<proteinExistence type="predicted"/>
<organism evidence="2 3">
    <name type="scientific">Thalassospira xiamenensis</name>
    <dbReference type="NCBI Taxonomy" id="220697"/>
    <lineage>
        <taxon>Bacteria</taxon>
        <taxon>Pseudomonadati</taxon>
        <taxon>Pseudomonadota</taxon>
        <taxon>Alphaproteobacteria</taxon>
        <taxon>Rhodospirillales</taxon>
        <taxon>Thalassospiraceae</taxon>
        <taxon>Thalassospira</taxon>
    </lineage>
</organism>
<evidence type="ECO:0000256" key="1">
    <source>
        <dbReference type="SAM" id="SignalP"/>
    </source>
</evidence>
<dbReference type="Proteomes" id="UP000252266">
    <property type="component" value="Unassembled WGS sequence"/>
</dbReference>
<name>A0A367XJ75_9PROT</name>
<comment type="caution">
    <text evidence="2">The sequence shown here is derived from an EMBL/GenBank/DDBJ whole genome shotgun (WGS) entry which is preliminary data.</text>
</comment>
<feature type="chain" id="PRO_5017074684" description="VWFA domain-containing protein" evidence="1">
    <location>
        <begin position="39"/>
        <end position="293"/>
    </location>
</feature>
<dbReference type="RefSeq" id="WP_062960613.1">
    <property type="nucleotide sequence ID" value="NZ_JPWJ01000001.1"/>
</dbReference>